<protein>
    <submittedName>
        <fullName evidence="2">Uncharacterized protein</fullName>
    </submittedName>
</protein>
<evidence type="ECO:0000313" key="1">
    <source>
        <dbReference type="Proteomes" id="UP000887576"/>
    </source>
</evidence>
<reference evidence="2" key="1">
    <citation type="submission" date="2022-11" db="UniProtKB">
        <authorList>
            <consortium name="WormBaseParasite"/>
        </authorList>
    </citation>
    <scope>IDENTIFICATION</scope>
</reference>
<name>A0AC34R7D1_9BILA</name>
<evidence type="ECO:0000313" key="2">
    <source>
        <dbReference type="WBParaSite" id="JU765_v2.g4042.t1"/>
    </source>
</evidence>
<accession>A0AC34R7D1</accession>
<organism evidence="1 2">
    <name type="scientific">Panagrolaimus sp. JU765</name>
    <dbReference type="NCBI Taxonomy" id="591449"/>
    <lineage>
        <taxon>Eukaryota</taxon>
        <taxon>Metazoa</taxon>
        <taxon>Ecdysozoa</taxon>
        <taxon>Nematoda</taxon>
        <taxon>Chromadorea</taxon>
        <taxon>Rhabditida</taxon>
        <taxon>Tylenchina</taxon>
        <taxon>Panagrolaimomorpha</taxon>
        <taxon>Panagrolaimoidea</taxon>
        <taxon>Panagrolaimidae</taxon>
        <taxon>Panagrolaimus</taxon>
    </lineage>
</organism>
<proteinExistence type="predicted"/>
<dbReference type="Proteomes" id="UP000887576">
    <property type="component" value="Unplaced"/>
</dbReference>
<sequence>QKTETLVYQLASTICQESAAASTEEELQIKRILTTSTVYLVPEIPHTQVNCHDYGSISPFHPVLAPILEKIPEIDLVILIAAGGLKVRFIDKRLSIPKLSEQKMSGNSPQGAMFGGAGTEADQSTMAAIMEANRTGLKPPTMQLAELYVLKHSQMKQNYLDVCSNGLTPKPVIGVFQWSPYNWRAPDAILVQVACCYEQRGTGNILAENRNSLFAVLEKRTVGVSGEVITTQ</sequence>
<dbReference type="WBParaSite" id="JU765_v2.g4042.t1">
    <property type="protein sequence ID" value="JU765_v2.g4042.t1"/>
    <property type="gene ID" value="JU765_v2.g4042"/>
</dbReference>